<dbReference type="GO" id="GO:0005737">
    <property type="term" value="C:cytoplasm"/>
    <property type="evidence" value="ECO:0007669"/>
    <property type="project" value="UniProtKB-SubCell"/>
</dbReference>
<dbReference type="PANTHER" id="PTHR11544">
    <property type="entry name" value="COLD SHOCK DOMAIN CONTAINING PROTEINS"/>
    <property type="match status" value="1"/>
</dbReference>
<accession>A0A381YNP6</accession>
<dbReference type="InterPro" id="IPR012156">
    <property type="entry name" value="Cold_shock_CspA"/>
</dbReference>
<dbReference type="InterPro" id="IPR012340">
    <property type="entry name" value="NA-bd_OB-fold"/>
</dbReference>
<feature type="domain" description="CSD" evidence="3">
    <location>
        <begin position="1"/>
        <end position="64"/>
    </location>
</feature>
<keyword evidence="2" id="KW-0963">Cytoplasm</keyword>
<dbReference type="InterPro" id="IPR050181">
    <property type="entry name" value="Cold_shock_domain"/>
</dbReference>
<dbReference type="Gene3D" id="2.40.50.140">
    <property type="entry name" value="Nucleic acid-binding proteins"/>
    <property type="match status" value="1"/>
</dbReference>
<dbReference type="GO" id="GO:0003676">
    <property type="term" value="F:nucleic acid binding"/>
    <property type="evidence" value="ECO:0007669"/>
    <property type="project" value="InterPro"/>
</dbReference>
<evidence type="ECO:0000256" key="1">
    <source>
        <dbReference type="ARBA" id="ARBA00004496"/>
    </source>
</evidence>
<name>A0A381YNP6_9ZZZZ</name>
<dbReference type="Pfam" id="PF00313">
    <property type="entry name" value="CSD"/>
    <property type="match status" value="1"/>
</dbReference>
<organism evidence="4">
    <name type="scientific">marine metagenome</name>
    <dbReference type="NCBI Taxonomy" id="408172"/>
    <lineage>
        <taxon>unclassified sequences</taxon>
        <taxon>metagenomes</taxon>
        <taxon>ecological metagenomes</taxon>
    </lineage>
</organism>
<dbReference type="InterPro" id="IPR002059">
    <property type="entry name" value="CSP_DNA-bd"/>
</dbReference>
<dbReference type="InterPro" id="IPR011129">
    <property type="entry name" value="CSD"/>
</dbReference>
<dbReference type="PRINTS" id="PR00050">
    <property type="entry name" value="COLDSHOCK"/>
</dbReference>
<gene>
    <name evidence="4" type="ORF">METZ01_LOCUS131464</name>
</gene>
<reference evidence="4" key="1">
    <citation type="submission" date="2018-05" db="EMBL/GenBank/DDBJ databases">
        <authorList>
            <person name="Lanie J.A."/>
            <person name="Ng W.-L."/>
            <person name="Kazmierczak K.M."/>
            <person name="Andrzejewski T.M."/>
            <person name="Davidsen T.M."/>
            <person name="Wayne K.J."/>
            <person name="Tettelin H."/>
            <person name="Glass J.I."/>
            <person name="Rusch D."/>
            <person name="Podicherti R."/>
            <person name="Tsui H.-C.T."/>
            <person name="Winkler M.E."/>
        </authorList>
    </citation>
    <scope>NUCLEOTIDE SEQUENCE</scope>
</reference>
<dbReference type="SUPFAM" id="SSF50249">
    <property type="entry name" value="Nucleic acid-binding proteins"/>
    <property type="match status" value="1"/>
</dbReference>
<dbReference type="EMBL" id="UINC01018666">
    <property type="protein sequence ID" value="SVA78610.1"/>
    <property type="molecule type" value="Genomic_DNA"/>
</dbReference>
<proteinExistence type="predicted"/>
<sequence length="66" mass="7390">MQKGKVKFYNSAKRYGFITGDDGTDYFFHQSGLSSDDIYVKDNDGVEFEVTDGDRGQKAVNISLVD</sequence>
<dbReference type="SMART" id="SM00357">
    <property type="entry name" value="CSP"/>
    <property type="match status" value="1"/>
</dbReference>
<dbReference type="AlphaFoldDB" id="A0A381YNP6"/>
<dbReference type="PIRSF" id="PIRSF002599">
    <property type="entry name" value="Cold_shock_A"/>
    <property type="match status" value="1"/>
</dbReference>
<protein>
    <recommendedName>
        <fullName evidence="3">CSD domain-containing protein</fullName>
    </recommendedName>
</protein>
<evidence type="ECO:0000313" key="4">
    <source>
        <dbReference type="EMBL" id="SVA78610.1"/>
    </source>
</evidence>
<evidence type="ECO:0000259" key="3">
    <source>
        <dbReference type="PROSITE" id="PS51857"/>
    </source>
</evidence>
<comment type="subcellular location">
    <subcellularLocation>
        <location evidence="1">Cytoplasm</location>
    </subcellularLocation>
</comment>
<evidence type="ECO:0000256" key="2">
    <source>
        <dbReference type="ARBA" id="ARBA00022490"/>
    </source>
</evidence>
<dbReference type="PROSITE" id="PS51857">
    <property type="entry name" value="CSD_2"/>
    <property type="match status" value="1"/>
</dbReference>